<keyword evidence="3" id="KW-0732">Signal</keyword>
<gene>
    <name evidence="4" type="ORF">BCR32DRAFT_267123</name>
</gene>
<sequence>MKRHRKSVNVNAILYSQNGSFTTLINIINDFNIYSKNNNLDINIITNVITQSNFTHSLTDYETLLDYLFLKKSEKYDIIFYDNIYRMRFAPHLIDLKNILPVDHVDMYMEGVANQTSICNDKLIGLPISVDADVLYYNKNYLKKYNQKVPRTWDDLIKIGKYISNEEKKQNNTNLIIYQGYFPNHEGGMCSTYEFIYSFRDSVNSSFPGLTSQIAINALDKIKEIKNEISTG</sequence>
<dbReference type="SUPFAM" id="SSF53850">
    <property type="entry name" value="Periplasmic binding protein-like II"/>
    <property type="match status" value="1"/>
</dbReference>
<dbReference type="Gene3D" id="3.40.190.10">
    <property type="entry name" value="Periplasmic binding protein-like II"/>
    <property type="match status" value="2"/>
</dbReference>
<comment type="similarity">
    <text evidence="1">Belongs to the bacterial solute-binding protein 1 family.</text>
</comment>
<proteinExistence type="inferred from homology"/>
<comment type="caution">
    <text evidence="4">The sequence shown here is derived from an EMBL/GenBank/DDBJ whole genome shotgun (WGS) entry which is preliminary data.</text>
</comment>
<evidence type="ECO:0000256" key="3">
    <source>
        <dbReference type="ARBA" id="ARBA00022729"/>
    </source>
</evidence>
<keyword evidence="2" id="KW-0813">Transport</keyword>
<dbReference type="Proteomes" id="UP000193944">
    <property type="component" value="Unassembled WGS sequence"/>
</dbReference>
<evidence type="ECO:0000313" key="4">
    <source>
        <dbReference type="EMBL" id="ORX83237.1"/>
    </source>
</evidence>
<name>A0A1Y1XBZ1_9FUNG</name>
<dbReference type="InterPro" id="IPR050490">
    <property type="entry name" value="Bact_solute-bd_prot1"/>
</dbReference>
<dbReference type="EMBL" id="MCFG01000077">
    <property type="protein sequence ID" value="ORX83237.1"/>
    <property type="molecule type" value="Genomic_DNA"/>
</dbReference>
<reference evidence="4 5" key="1">
    <citation type="submission" date="2016-08" db="EMBL/GenBank/DDBJ databases">
        <title>A Parts List for Fungal Cellulosomes Revealed by Comparative Genomics.</title>
        <authorList>
            <consortium name="DOE Joint Genome Institute"/>
            <person name="Haitjema C.H."/>
            <person name="Gilmore S.P."/>
            <person name="Henske J.K."/>
            <person name="Solomon K.V."/>
            <person name="De Groot R."/>
            <person name="Kuo A."/>
            <person name="Mondo S.J."/>
            <person name="Salamov A.A."/>
            <person name="Labutti K."/>
            <person name="Zhao Z."/>
            <person name="Chiniquy J."/>
            <person name="Barry K."/>
            <person name="Brewer H.M."/>
            <person name="Purvine S.O."/>
            <person name="Wright A.T."/>
            <person name="Boxma B."/>
            <person name="Van Alen T."/>
            <person name="Hackstein J.H."/>
            <person name="Baker S.E."/>
            <person name="Grigoriev I.V."/>
            <person name="O'Malley M.A."/>
        </authorList>
    </citation>
    <scope>NUCLEOTIDE SEQUENCE [LARGE SCALE GENOMIC DNA]</scope>
    <source>
        <strain evidence="4 5">S4</strain>
    </source>
</reference>
<dbReference type="PANTHER" id="PTHR43649">
    <property type="entry name" value="ARABINOSE-BINDING PROTEIN-RELATED"/>
    <property type="match status" value="1"/>
</dbReference>
<dbReference type="PROSITE" id="PS01037">
    <property type="entry name" value="SBP_BACTERIAL_1"/>
    <property type="match status" value="1"/>
</dbReference>
<protein>
    <recommendedName>
        <fullName evidence="6">Periplasmic binding protein-like II</fullName>
    </recommendedName>
</protein>
<dbReference type="InterPro" id="IPR006061">
    <property type="entry name" value="SBP_1_CS"/>
</dbReference>
<evidence type="ECO:0000256" key="1">
    <source>
        <dbReference type="ARBA" id="ARBA00008520"/>
    </source>
</evidence>
<keyword evidence="5" id="KW-1185">Reference proteome</keyword>
<evidence type="ECO:0000256" key="2">
    <source>
        <dbReference type="ARBA" id="ARBA00022448"/>
    </source>
</evidence>
<dbReference type="AlphaFoldDB" id="A0A1Y1XBZ1"/>
<organism evidence="4 5">
    <name type="scientific">Anaeromyces robustus</name>
    <dbReference type="NCBI Taxonomy" id="1754192"/>
    <lineage>
        <taxon>Eukaryota</taxon>
        <taxon>Fungi</taxon>
        <taxon>Fungi incertae sedis</taxon>
        <taxon>Chytridiomycota</taxon>
        <taxon>Chytridiomycota incertae sedis</taxon>
        <taxon>Neocallimastigomycetes</taxon>
        <taxon>Neocallimastigales</taxon>
        <taxon>Neocallimastigaceae</taxon>
        <taxon>Anaeromyces</taxon>
    </lineage>
</organism>
<accession>A0A1Y1XBZ1</accession>
<evidence type="ECO:0008006" key="6">
    <source>
        <dbReference type="Google" id="ProtNLM"/>
    </source>
</evidence>
<dbReference type="Pfam" id="PF01547">
    <property type="entry name" value="SBP_bac_1"/>
    <property type="match status" value="1"/>
</dbReference>
<dbReference type="GO" id="GO:0055085">
    <property type="term" value="P:transmembrane transport"/>
    <property type="evidence" value="ECO:0007669"/>
    <property type="project" value="InterPro"/>
</dbReference>
<reference evidence="4 5" key="2">
    <citation type="submission" date="2016-08" db="EMBL/GenBank/DDBJ databases">
        <title>Pervasive Adenine N6-methylation of Active Genes in Fungi.</title>
        <authorList>
            <consortium name="DOE Joint Genome Institute"/>
            <person name="Mondo S.J."/>
            <person name="Dannebaum R.O."/>
            <person name="Kuo R.C."/>
            <person name="Labutti K."/>
            <person name="Haridas S."/>
            <person name="Kuo A."/>
            <person name="Salamov A."/>
            <person name="Ahrendt S.R."/>
            <person name="Lipzen A."/>
            <person name="Sullivan W."/>
            <person name="Andreopoulos W.B."/>
            <person name="Clum A."/>
            <person name="Lindquist E."/>
            <person name="Daum C."/>
            <person name="Ramamoorthy G.K."/>
            <person name="Gryganskyi A."/>
            <person name="Culley D."/>
            <person name="Magnuson J.K."/>
            <person name="James T.Y."/>
            <person name="O'Malley M.A."/>
            <person name="Stajich J.E."/>
            <person name="Spatafora J.W."/>
            <person name="Visel A."/>
            <person name="Grigoriev I.V."/>
        </authorList>
    </citation>
    <scope>NUCLEOTIDE SEQUENCE [LARGE SCALE GENOMIC DNA]</scope>
    <source>
        <strain evidence="4 5">S4</strain>
    </source>
</reference>
<dbReference type="OrthoDB" id="2150257at2759"/>
<dbReference type="InterPro" id="IPR006059">
    <property type="entry name" value="SBP"/>
</dbReference>
<evidence type="ECO:0000313" key="5">
    <source>
        <dbReference type="Proteomes" id="UP000193944"/>
    </source>
</evidence>